<dbReference type="Gene3D" id="3.90.245.10">
    <property type="entry name" value="Ribonucleoside hydrolase-like"/>
    <property type="match status" value="1"/>
</dbReference>
<feature type="chain" id="PRO_5024371392" description="Inosine/uridine-preferring nucleoside hydrolase domain-containing protein" evidence="4">
    <location>
        <begin position="22"/>
        <end position="396"/>
    </location>
</feature>
<accession>A0A5M9JWN6</accession>
<comment type="similarity">
    <text evidence="1">Belongs to the IUNH family.</text>
</comment>
<evidence type="ECO:0000313" key="7">
    <source>
        <dbReference type="Proteomes" id="UP000322873"/>
    </source>
</evidence>
<organism evidence="6 7">
    <name type="scientific">Monilinia fructicola</name>
    <name type="common">Brown rot fungus</name>
    <name type="synonym">Ciboria fructicola</name>
    <dbReference type="NCBI Taxonomy" id="38448"/>
    <lineage>
        <taxon>Eukaryota</taxon>
        <taxon>Fungi</taxon>
        <taxon>Dikarya</taxon>
        <taxon>Ascomycota</taxon>
        <taxon>Pezizomycotina</taxon>
        <taxon>Leotiomycetes</taxon>
        <taxon>Helotiales</taxon>
        <taxon>Sclerotiniaceae</taxon>
        <taxon>Monilinia</taxon>
    </lineage>
</organism>
<dbReference type="GO" id="GO:0006152">
    <property type="term" value="P:purine nucleoside catabolic process"/>
    <property type="evidence" value="ECO:0007669"/>
    <property type="project" value="TreeGrafter"/>
</dbReference>
<dbReference type="PANTHER" id="PTHR12304">
    <property type="entry name" value="INOSINE-URIDINE PREFERRING NUCLEOSIDE HYDROLASE"/>
    <property type="match status" value="1"/>
</dbReference>
<protein>
    <recommendedName>
        <fullName evidence="5">Inosine/uridine-preferring nucleoside hydrolase domain-containing protein</fullName>
    </recommendedName>
</protein>
<dbReference type="GO" id="GO:0008477">
    <property type="term" value="F:purine nucleosidase activity"/>
    <property type="evidence" value="ECO:0007669"/>
    <property type="project" value="TreeGrafter"/>
</dbReference>
<dbReference type="AlphaFoldDB" id="A0A5M9JWN6"/>
<dbReference type="Proteomes" id="UP000322873">
    <property type="component" value="Unassembled WGS sequence"/>
</dbReference>
<dbReference type="EMBL" id="VICG01000005">
    <property type="protein sequence ID" value="KAA8572202.1"/>
    <property type="molecule type" value="Genomic_DNA"/>
</dbReference>
<name>A0A5M9JWN6_MONFR</name>
<dbReference type="Pfam" id="PF01156">
    <property type="entry name" value="IU_nuc_hydro"/>
    <property type="match status" value="1"/>
</dbReference>
<gene>
    <name evidence="6" type="ORF">EYC84_002110</name>
</gene>
<evidence type="ECO:0000256" key="1">
    <source>
        <dbReference type="ARBA" id="ARBA00009176"/>
    </source>
</evidence>
<evidence type="ECO:0000259" key="5">
    <source>
        <dbReference type="Pfam" id="PF01156"/>
    </source>
</evidence>
<dbReference type="SUPFAM" id="SSF53590">
    <property type="entry name" value="Nucleoside hydrolase"/>
    <property type="match status" value="1"/>
</dbReference>
<dbReference type="InterPro" id="IPR023186">
    <property type="entry name" value="IUNH"/>
</dbReference>
<dbReference type="PANTHER" id="PTHR12304:SF25">
    <property type="entry name" value="INOSINE_URIDINE-PREFERRING NUCLEOSIDE HYDROLASE DOMAIN-CONTAINING PROTEIN"/>
    <property type="match status" value="1"/>
</dbReference>
<reference evidence="6 7" key="1">
    <citation type="submission" date="2019-06" db="EMBL/GenBank/DDBJ databases">
        <title>Genome Sequence of the Brown Rot Fungal Pathogen Monilinia fructicola.</title>
        <authorList>
            <person name="De Miccolis Angelini R.M."/>
            <person name="Landi L."/>
            <person name="Abate D."/>
            <person name="Pollastro S."/>
            <person name="Romanazzi G."/>
            <person name="Faretra F."/>
        </authorList>
    </citation>
    <scope>NUCLEOTIDE SEQUENCE [LARGE SCALE GENOMIC DNA]</scope>
    <source>
        <strain evidence="6 7">Mfrc123</strain>
    </source>
</reference>
<sequence>MLSSRVLSSCLLALGLGLVHGSSANGYGSNHAPRNATKYVIMDNDWSANGFIPYLIALDAGWEVLGLTSNTADSWQHQVALHALATLELGNLTPCIPVIPGSTWPLINTPERFQAWEAVHGKLPWEGAFAPYNATAEAAGNDPTSGSDPYRVVKEAFVEGFPSNASIATLNRGRSASAFMIEMVHRYPGQVSIYSGGSLTNVALAVRSDDKFASLAKELIIMGGYIDSNLVQATGSVLQADLSSDINLMIDPEAAKIAFTAAFPKITFAGNVANQVMSTQAFLDEIHEIKNKYSDIVHEYYGTEFPFWDETAAAIMVDQSIVTNSSSFYVDVDISYGSPSYGNIHAESITKTTSIHIISSWLKNEGNCNTKYKSSHHLITHPIIIDHLIPSSCMVI</sequence>
<dbReference type="InterPro" id="IPR036452">
    <property type="entry name" value="Ribo_hydro-like"/>
</dbReference>
<proteinExistence type="inferred from homology"/>
<dbReference type="VEuPathDB" id="FungiDB:MFRU_060g00180"/>
<evidence type="ECO:0000256" key="3">
    <source>
        <dbReference type="ARBA" id="ARBA00023295"/>
    </source>
</evidence>
<evidence type="ECO:0000256" key="4">
    <source>
        <dbReference type="SAM" id="SignalP"/>
    </source>
</evidence>
<feature type="domain" description="Inosine/uridine-preferring nucleoside hydrolase" evidence="5">
    <location>
        <begin position="40"/>
        <end position="346"/>
    </location>
</feature>
<evidence type="ECO:0000256" key="2">
    <source>
        <dbReference type="ARBA" id="ARBA00022801"/>
    </source>
</evidence>
<keyword evidence="3" id="KW-0326">Glycosidase</keyword>
<dbReference type="GO" id="GO:0005829">
    <property type="term" value="C:cytosol"/>
    <property type="evidence" value="ECO:0007669"/>
    <property type="project" value="TreeGrafter"/>
</dbReference>
<keyword evidence="2" id="KW-0378">Hydrolase</keyword>
<comment type="caution">
    <text evidence="6">The sequence shown here is derived from an EMBL/GenBank/DDBJ whole genome shotgun (WGS) entry which is preliminary data.</text>
</comment>
<evidence type="ECO:0000313" key="6">
    <source>
        <dbReference type="EMBL" id="KAA8572202.1"/>
    </source>
</evidence>
<keyword evidence="4" id="KW-0732">Signal</keyword>
<dbReference type="InterPro" id="IPR001910">
    <property type="entry name" value="Inosine/uridine_hydrolase_dom"/>
</dbReference>
<feature type="signal peptide" evidence="4">
    <location>
        <begin position="1"/>
        <end position="21"/>
    </location>
</feature>
<keyword evidence="7" id="KW-1185">Reference proteome</keyword>